<evidence type="ECO:0000256" key="5">
    <source>
        <dbReference type="ARBA" id="ARBA00023242"/>
    </source>
</evidence>
<name>J3PEI2_GAET3</name>
<dbReference type="RefSeq" id="XP_009228068.1">
    <property type="nucleotide sequence ID" value="XM_009229804.1"/>
</dbReference>
<evidence type="ECO:0000313" key="7">
    <source>
        <dbReference type="EMBL" id="EJT70890.1"/>
    </source>
</evidence>
<organism evidence="7">
    <name type="scientific">Gaeumannomyces tritici (strain R3-111a-1)</name>
    <name type="common">Wheat and barley take-all root rot fungus</name>
    <name type="synonym">Gaeumannomyces graminis var. tritici</name>
    <dbReference type="NCBI Taxonomy" id="644352"/>
    <lineage>
        <taxon>Eukaryota</taxon>
        <taxon>Fungi</taxon>
        <taxon>Dikarya</taxon>
        <taxon>Ascomycota</taxon>
        <taxon>Pezizomycotina</taxon>
        <taxon>Sordariomycetes</taxon>
        <taxon>Sordariomycetidae</taxon>
        <taxon>Magnaporthales</taxon>
        <taxon>Magnaporthaceae</taxon>
        <taxon>Gaeumannomyces</taxon>
    </lineage>
</organism>
<evidence type="ECO:0000313" key="9">
    <source>
        <dbReference type="Proteomes" id="UP000006039"/>
    </source>
</evidence>
<dbReference type="PANTHER" id="PTHR28081:SF1">
    <property type="entry name" value="DAMAGE-REGULATED IMPORT FACILITATOR 1"/>
    <property type="match status" value="1"/>
</dbReference>
<dbReference type="VEuPathDB" id="FungiDB:GGTG_11913"/>
<evidence type="ECO:0000256" key="2">
    <source>
        <dbReference type="ARBA" id="ARBA00004496"/>
    </source>
</evidence>
<feature type="region of interest" description="Disordered" evidence="6">
    <location>
        <begin position="280"/>
        <end position="319"/>
    </location>
</feature>
<feature type="region of interest" description="Disordered" evidence="6">
    <location>
        <begin position="1"/>
        <end position="20"/>
    </location>
</feature>
<feature type="compositionally biased region" description="Basic residues" evidence="6">
    <location>
        <begin position="95"/>
        <end position="108"/>
    </location>
</feature>
<evidence type="ECO:0000313" key="8">
    <source>
        <dbReference type="EnsemblFungi" id="EJT70890"/>
    </source>
</evidence>
<comment type="similarity">
    <text evidence="3">Belongs to the DIF1/spd1 family.</text>
</comment>
<evidence type="ECO:0000256" key="1">
    <source>
        <dbReference type="ARBA" id="ARBA00004123"/>
    </source>
</evidence>
<proteinExistence type="inferred from homology"/>
<dbReference type="Pfam" id="PF08591">
    <property type="entry name" value="RNR_inhib"/>
    <property type="match status" value="1"/>
</dbReference>
<evidence type="ECO:0000256" key="4">
    <source>
        <dbReference type="ARBA" id="ARBA00022490"/>
    </source>
</evidence>
<sequence length="341" mass="35819">MSAPRTKRQFAGAASDPAQRQITSFFSRQTSDQDGSLPQLQQQPSSRPALPAMVQSNLLSVGMRVRKSVAEGHKNGVGCDFSMWSSDGAPQKPRAAVHHNHNHHHHHTAPQQAPSSVPPPVPATTAPHHHAHQQRPFDPRSSSYVPLPGTSATRELLPFCGIHNVGGLSAQPDFDPSASAAALPTAVFGGLPSVPDASDVPGLSSSQDSVGSTGSFLSSAAAAASSRKRTYVDNDDDDDCGSDDEVVNGRQDRAAWRRQPAAPAADCEISLLAQAPSPAARVFAEPRARQSRDPWSSAAPLPPKGGRGQQQGAVAVAASDFPEADFLDYGQYSPDLDMGGV</sequence>
<evidence type="ECO:0000256" key="3">
    <source>
        <dbReference type="ARBA" id="ARBA00005459"/>
    </source>
</evidence>
<keyword evidence="9" id="KW-1185">Reference proteome</keyword>
<feature type="region of interest" description="Disordered" evidence="6">
    <location>
        <begin position="27"/>
        <end position="51"/>
    </location>
</feature>
<reference evidence="9" key="1">
    <citation type="submission" date="2010-07" db="EMBL/GenBank/DDBJ databases">
        <title>The genome sequence of Gaeumannomyces graminis var. tritici strain R3-111a-1.</title>
        <authorList>
            <consortium name="The Broad Institute Genome Sequencing Platform"/>
            <person name="Ma L.-J."/>
            <person name="Dead R."/>
            <person name="Young S."/>
            <person name="Zeng Q."/>
            <person name="Koehrsen M."/>
            <person name="Alvarado L."/>
            <person name="Berlin A."/>
            <person name="Chapman S.B."/>
            <person name="Chen Z."/>
            <person name="Freedman E."/>
            <person name="Gellesch M."/>
            <person name="Goldberg J."/>
            <person name="Griggs A."/>
            <person name="Gujja S."/>
            <person name="Heilman E.R."/>
            <person name="Heiman D."/>
            <person name="Hepburn T."/>
            <person name="Howarth C."/>
            <person name="Jen D."/>
            <person name="Larson L."/>
            <person name="Mehta T."/>
            <person name="Neiman D."/>
            <person name="Pearson M."/>
            <person name="Roberts A."/>
            <person name="Saif S."/>
            <person name="Shea T."/>
            <person name="Shenoy N."/>
            <person name="Sisk P."/>
            <person name="Stolte C."/>
            <person name="Sykes S."/>
            <person name="Walk T."/>
            <person name="White J."/>
            <person name="Yandava C."/>
            <person name="Haas B."/>
            <person name="Nusbaum C."/>
            <person name="Birren B."/>
        </authorList>
    </citation>
    <scope>NUCLEOTIDE SEQUENCE [LARGE SCALE GENOMIC DNA]</scope>
    <source>
        <strain evidence="9">R3-111a-1</strain>
    </source>
</reference>
<dbReference type="PANTHER" id="PTHR28081">
    <property type="entry name" value="DAMAGE-REGULATED IMPORT FACILITATOR 1-RELATED"/>
    <property type="match status" value="1"/>
</dbReference>
<keyword evidence="5" id="KW-0539">Nucleus</keyword>
<dbReference type="GO" id="GO:1990846">
    <property type="term" value="F:ribonucleoside-diphosphate reductase inhibitor activity"/>
    <property type="evidence" value="ECO:0007669"/>
    <property type="project" value="TreeGrafter"/>
</dbReference>
<feature type="region of interest" description="Disordered" evidence="6">
    <location>
        <begin position="89"/>
        <end position="148"/>
    </location>
</feature>
<evidence type="ECO:0000256" key="6">
    <source>
        <dbReference type="SAM" id="MobiDB-lite"/>
    </source>
</evidence>
<dbReference type="GO" id="GO:0005634">
    <property type="term" value="C:nucleus"/>
    <property type="evidence" value="ECO:0007669"/>
    <property type="project" value="UniProtKB-SubCell"/>
</dbReference>
<dbReference type="eggNOG" id="ENOG502S8VH">
    <property type="taxonomic scope" value="Eukaryota"/>
</dbReference>
<dbReference type="EMBL" id="GL385401">
    <property type="protein sequence ID" value="EJT70890.1"/>
    <property type="molecule type" value="Genomic_DNA"/>
</dbReference>
<dbReference type="InterPro" id="IPR013900">
    <property type="entry name" value="RNR_inhibitor"/>
</dbReference>
<dbReference type="HOGENOM" id="CLU_050885_2_0_1"/>
<dbReference type="GeneID" id="20352371"/>
<dbReference type="EnsemblFungi" id="EJT70890">
    <property type="protein sequence ID" value="EJT70890"/>
    <property type="gene ID" value="GGTG_11913"/>
</dbReference>
<reference evidence="7" key="3">
    <citation type="submission" date="2010-09" db="EMBL/GenBank/DDBJ databases">
        <title>Annotation of Gaeumannomyces graminis var. tritici R3-111a-1.</title>
        <authorList>
            <consortium name="The Broad Institute Genome Sequencing Platform"/>
            <person name="Ma L.-J."/>
            <person name="Dead R."/>
            <person name="Young S.K."/>
            <person name="Zeng Q."/>
            <person name="Gargeya S."/>
            <person name="Fitzgerald M."/>
            <person name="Haas B."/>
            <person name="Abouelleil A."/>
            <person name="Alvarado L."/>
            <person name="Arachchi H.M."/>
            <person name="Berlin A."/>
            <person name="Brown A."/>
            <person name="Chapman S.B."/>
            <person name="Chen Z."/>
            <person name="Dunbar C."/>
            <person name="Freedman E."/>
            <person name="Gearin G."/>
            <person name="Gellesch M."/>
            <person name="Goldberg J."/>
            <person name="Griggs A."/>
            <person name="Gujja S."/>
            <person name="Heiman D."/>
            <person name="Howarth C."/>
            <person name="Larson L."/>
            <person name="Lui A."/>
            <person name="MacDonald P.J.P."/>
            <person name="Mehta T."/>
            <person name="Montmayeur A."/>
            <person name="Murphy C."/>
            <person name="Neiman D."/>
            <person name="Pearson M."/>
            <person name="Priest M."/>
            <person name="Roberts A."/>
            <person name="Saif S."/>
            <person name="Shea T."/>
            <person name="Shenoy N."/>
            <person name="Sisk P."/>
            <person name="Stolte C."/>
            <person name="Sykes S."/>
            <person name="Yandava C."/>
            <person name="Wortman J."/>
            <person name="Nusbaum C."/>
            <person name="Birren B."/>
        </authorList>
    </citation>
    <scope>NUCLEOTIDE SEQUENCE</scope>
    <source>
        <strain evidence="7">R3-111a-1</strain>
    </source>
</reference>
<dbReference type="OrthoDB" id="4072855at2759"/>
<dbReference type="AlphaFoldDB" id="J3PEI2"/>
<reference evidence="7" key="2">
    <citation type="submission" date="2010-07" db="EMBL/GenBank/DDBJ databases">
        <authorList>
            <consortium name="The Broad Institute Genome Sequencing Platform"/>
            <consortium name="Broad Institute Genome Sequencing Center for Infectious Disease"/>
            <person name="Ma L.-J."/>
            <person name="Dead R."/>
            <person name="Young S."/>
            <person name="Zeng Q."/>
            <person name="Koehrsen M."/>
            <person name="Alvarado L."/>
            <person name="Berlin A."/>
            <person name="Chapman S.B."/>
            <person name="Chen Z."/>
            <person name="Freedman E."/>
            <person name="Gellesch M."/>
            <person name="Goldberg J."/>
            <person name="Griggs A."/>
            <person name="Gujja S."/>
            <person name="Heilman E.R."/>
            <person name="Heiman D."/>
            <person name="Hepburn T."/>
            <person name="Howarth C."/>
            <person name="Jen D."/>
            <person name="Larson L."/>
            <person name="Mehta T."/>
            <person name="Neiman D."/>
            <person name="Pearson M."/>
            <person name="Roberts A."/>
            <person name="Saif S."/>
            <person name="Shea T."/>
            <person name="Shenoy N."/>
            <person name="Sisk P."/>
            <person name="Stolte C."/>
            <person name="Sykes S."/>
            <person name="Walk T."/>
            <person name="White J."/>
            <person name="Yandava C."/>
            <person name="Haas B."/>
            <person name="Nusbaum C."/>
            <person name="Birren B."/>
        </authorList>
    </citation>
    <scope>NUCLEOTIDE SEQUENCE</scope>
    <source>
        <strain evidence="7">R3-111a-1</strain>
    </source>
</reference>
<dbReference type="Proteomes" id="UP000006039">
    <property type="component" value="Unassembled WGS sequence"/>
</dbReference>
<accession>J3PEI2</accession>
<comment type="subcellular location">
    <subcellularLocation>
        <location evidence="2">Cytoplasm</location>
    </subcellularLocation>
    <subcellularLocation>
        <location evidence="1">Nucleus</location>
    </subcellularLocation>
</comment>
<gene>
    <name evidence="8" type="primary">20352371</name>
    <name evidence="7" type="ORF">GGTG_11913</name>
</gene>
<protein>
    <submittedName>
        <fullName evidence="7 8">Uncharacterized protein</fullName>
    </submittedName>
</protein>
<dbReference type="GO" id="GO:0005737">
    <property type="term" value="C:cytoplasm"/>
    <property type="evidence" value="ECO:0007669"/>
    <property type="project" value="UniProtKB-SubCell"/>
</dbReference>
<reference evidence="8" key="4">
    <citation type="journal article" date="2015" name="G3 (Bethesda)">
        <title>Genome sequences of three phytopathogenic species of the Magnaporthaceae family of fungi.</title>
        <authorList>
            <person name="Okagaki L.H."/>
            <person name="Nunes C.C."/>
            <person name="Sailsbery J."/>
            <person name="Clay B."/>
            <person name="Brown D."/>
            <person name="John T."/>
            <person name="Oh Y."/>
            <person name="Young N."/>
            <person name="Fitzgerald M."/>
            <person name="Haas B.J."/>
            <person name="Zeng Q."/>
            <person name="Young S."/>
            <person name="Adiconis X."/>
            <person name="Fan L."/>
            <person name="Levin J.Z."/>
            <person name="Mitchell T.K."/>
            <person name="Okubara P.A."/>
            <person name="Farman M.L."/>
            <person name="Kohn L.M."/>
            <person name="Birren B."/>
            <person name="Ma L.-J."/>
            <person name="Dean R.A."/>
        </authorList>
    </citation>
    <scope>NUCLEOTIDE SEQUENCE</scope>
    <source>
        <strain evidence="8">R3-111a-1</strain>
    </source>
</reference>
<dbReference type="GO" id="GO:0008104">
    <property type="term" value="P:intracellular protein localization"/>
    <property type="evidence" value="ECO:0007669"/>
    <property type="project" value="TreeGrafter"/>
</dbReference>
<keyword evidence="4" id="KW-0963">Cytoplasm</keyword>
<reference evidence="8" key="5">
    <citation type="submission" date="2018-04" db="UniProtKB">
        <authorList>
            <consortium name="EnsemblFungi"/>
        </authorList>
    </citation>
    <scope>IDENTIFICATION</scope>
    <source>
        <strain evidence="8">R3-111a-1</strain>
    </source>
</reference>
<feature type="compositionally biased region" description="Low complexity" evidence="6">
    <location>
        <begin position="36"/>
        <end position="51"/>
    </location>
</feature>